<evidence type="ECO:0000256" key="3">
    <source>
        <dbReference type="ARBA" id="ARBA00021907"/>
    </source>
</evidence>
<feature type="transmembrane region" description="Helical" evidence="11">
    <location>
        <begin position="257"/>
        <end position="275"/>
    </location>
</feature>
<evidence type="ECO:0000256" key="5">
    <source>
        <dbReference type="ARBA" id="ARBA00022618"/>
    </source>
</evidence>
<evidence type="ECO:0000313" key="14">
    <source>
        <dbReference type="EMBL" id="SIS67812.1"/>
    </source>
</evidence>
<proteinExistence type="inferred from homology"/>
<evidence type="ECO:0000259" key="13">
    <source>
        <dbReference type="Pfam" id="PF18075"/>
    </source>
</evidence>
<protein>
    <recommendedName>
        <fullName evidence="3 10">Cell division protein FtsX</fullName>
    </recommendedName>
</protein>
<gene>
    <name evidence="14" type="ORF">SAMN05421788_101580</name>
</gene>
<evidence type="ECO:0000256" key="9">
    <source>
        <dbReference type="ARBA" id="ARBA00023306"/>
    </source>
</evidence>
<organism evidence="14 15">
    <name type="scientific">Filimonas lacunae</name>
    <dbReference type="NCBI Taxonomy" id="477680"/>
    <lineage>
        <taxon>Bacteria</taxon>
        <taxon>Pseudomonadati</taxon>
        <taxon>Bacteroidota</taxon>
        <taxon>Chitinophagia</taxon>
        <taxon>Chitinophagales</taxon>
        <taxon>Chitinophagaceae</taxon>
        <taxon>Filimonas</taxon>
    </lineage>
</organism>
<dbReference type="OrthoDB" id="9813411at2"/>
<keyword evidence="5 10" id="KW-0132">Cell division</keyword>
<dbReference type="STRING" id="477680.SAMN05421788_101580"/>
<evidence type="ECO:0000256" key="2">
    <source>
        <dbReference type="ARBA" id="ARBA00007379"/>
    </source>
</evidence>
<sequence>MAQFGKLSAGRSKPSYVYSIIGVAIVLLIMGIMGWLFLNFSQASNAFKEDIRISAYLRTLNKDSISQIQQFIAGQPFAREVKYINKETAKEIWNKENNEDWSKFLDYNPLPESIDFYTKAQYVNNDSLKKISTVLMSAYGNQITDLQYPQSLVSSLNERTSKLGAIFLVIAIVLCVIIVVSIDTTIRLAMFSNRFLIKTMQMVGATRGFIVKPMDLRAVLNGLISSVIAIAILFSVIQWAENQFPQLKAIHNTQLTLILFGGMIAIGVGISLFSTHRSVMKYLKMKLDDLY</sequence>
<dbReference type="Proteomes" id="UP000186917">
    <property type="component" value="Unassembled WGS sequence"/>
</dbReference>
<evidence type="ECO:0000256" key="11">
    <source>
        <dbReference type="SAM" id="Phobius"/>
    </source>
</evidence>
<name>A0A173MNT4_9BACT</name>
<keyword evidence="7 11" id="KW-1133">Transmembrane helix</keyword>
<dbReference type="InterPro" id="IPR040690">
    <property type="entry name" value="FtsX_ECD"/>
</dbReference>
<feature type="domain" description="ABC3 transporter permease C-terminal" evidence="12">
    <location>
        <begin position="169"/>
        <end position="276"/>
    </location>
</feature>
<dbReference type="InterPro" id="IPR004513">
    <property type="entry name" value="FtsX"/>
</dbReference>
<feature type="transmembrane region" description="Helical" evidence="11">
    <location>
        <begin position="163"/>
        <end position="182"/>
    </location>
</feature>
<comment type="subcellular location">
    <subcellularLocation>
        <location evidence="1">Cell membrane</location>
        <topology evidence="1">Multi-pass membrane protein</topology>
    </subcellularLocation>
</comment>
<keyword evidence="8 10" id="KW-0472">Membrane</keyword>
<dbReference type="PIRSF" id="PIRSF003097">
    <property type="entry name" value="FtsX"/>
    <property type="match status" value="1"/>
</dbReference>
<reference evidence="15" key="1">
    <citation type="submission" date="2017-01" db="EMBL/GenBank/DDBJ databases">
        <authorList>
            <person name="Varghese N."/>
            <person name="Submissions S."/>
        </authorList>
    </citation>
    <scope>NUCLEOTIDE SEQUENCE [LARGE SCALE GENOMIC DNA]</scope>
    <source>
        <strain evidence="15">DSM 21054</strain>
    </source>
</reference>
<dbReference type="AlphaFoldDB" id="A0A173MNT4"/>
<dbReference type="GO" id="GO:0005886">
    <property type="term" value="C:plasma membrane"/>
    <property type="evidence" value="ECO:0007669"/>
    <property type="project" value="UniProtKB-SubCell"/>
</dbReference>
<dbReference type="KEGG" id="fln:FLA_5185"/>
<evidence type="ECO:0000259" key="12">
    <source>
        <dbReference type="Pfam" id="PF02687"/>
    </source>
</evidence>
<keyword evidence="6 11" id="KW-0812">Transmembrane</keyword>
<dbReference type="RefSeq" id="WP_076375465.1">
    <property type="nucleotide sequence ID" value="NZ_AP017422.1"/>
</dbReference>
<keyword evidence="9 10" id="KW-0131">Cell cycle</keyword>
<dbReference type="GO" id="GO:0051301">
    <property type="term" value="P:cell division"/>
    <property type="evidence" value="ECO:0007669"/>
    <property type="project" value="UniProtKB-KW"/>
</dbReference>
<comment type="similarity">
    <text evidence="2 10">Belongs to the ABC-4 integral membrane protein family. FtsX subfamily.</text>
</comment>
<dbReference type="PANTHER" id="PTHR47755">
    <property type="entry name" value="CELL DIVISION PROTEIN FTSX"/>
    <property type="match status" value="1"/>
</dbReference>
<dbReference type="Pfam" id="PF02687">
    <property type="entry name" value="FtsX"/>
    <property type="match status" value="1"/>
</dbReference>
<feature type="domain" description="FtsX extracellular" evidence="13">
    <location>
        <begin position="52"/>
        <end position="132"/>
    </location>
</feature>
<dbReference type="Gene3D" id="3.30.70.3040">
    <property type="match status" value="1"/>
</dbReference>
<evidence type="ECO:0000256" key="4">
    <source>
        <dbReference type="ARBA" id="ARBA00022475"/>
    </source>
</evidence>
<dbReference type="Pfam" id="PF18075">
    <property type="entry name" value="FtsX_ECD"/>
    <property type="match status" value="1"/>
</dbReference>
<dbReference type="PANTHER" id="PTHR47755:SF1">
    <property type="entry name" value="CELL DIVISION PROTEIN FTSX"/>
    <property type="match status" value="1"/>
</dbReference>
<evidence type="ECO:0000256" key="1">
    <source>
        <dbReference type="ARBA" id="ARBA00004651"/>
    </source>
</evidence>
<evidence type="ECO:0000256" key="6">
    <source>
        <dbReference type="ARBA" id="ARBA00022692"/>
    </source>
</evidence>
<keyword evidence="15" id="KW-1185">Reference proteome</keyword>
<feature type="transmembrane region" description="Helical" evidence="11">
    <location>
        <begin position="16"/>
        <end position="38"/>
    </location>
</feature>
<evidence type="ECO:0000256" key="10">
    <source>
        <dbReference type="PIRNR" id="PIRNR003097"/>
    </source>
</evidence>
<feature type="transmembrane region" description="Helical" evidence="11">
    <location>
        <begin position="218"/>
        <end position="237"/>
    </location>
</feature>
<accession>A0A173MNT4</accession>
<evidence type="ECO:0000313" key="15">
    <source>
        <dbReference type="Proteomes" id="UP000186917"/>
    </source>
</evidence>
<dbReference type="InterPro" id="IPR003838">
    <property type="entry name" value="ABC3_permease_C"/>
</dbReference>
<evidence type="ECO:0000256" key="7">
    <source>
        <dbReference type="ARBA" id="ARBA00022989"/>
    </source>
</evidence>
<dbReference type="EMBL" id="FTOR01000001">
    <property type="protein sequence ID" value="SIS67812.1"/>
    <property type="molecule type" value="Genomic_DNA"/>
</dbReference>
<evidence type="ECO:0000256" key="8">
    <source>
        <dbReference type="ARBA" id="ARBA00023136"/>
    </source>
</evidence>
<keyword evidence="4 10" id="KW-1003">Cell membrane</keyword>